<proteinExistence type="predicted"/>
<protein>
    <submittedName>
        <fullName evidence="4">Microtubule-binding protein MIP-T3</fullName>
    </submittedName>
</protein>
<feature type="domain" description="DUF6594" evidence="3">
    <location>
        <begin position="290"/>
        <end position="473"/>
    </location>
</feature>
<dbReference type="OrthoDB" id="3546297at2759"/>
<feature type="transmembrane region" description="Helical" evidence="2">
    <location>
        <begin position="461"/>
        <end position="478"/>
    </location>
</feature>
<feature type="compositionally biased region" description="Basic and acidic residues" evidence="1">
    <location>
        <begin position="82"/>
        <end position="96"/>
    </location>
</feature>
<feature type="compositionally biased region" description="Polar residues" evidence="1">
    <location>
        <begin position="64"/>
        <end position="81"/>
    </location>
</feature>
<feature type="region of interest" description="Disordered" evidence="1">
    <location>
        <begin position="45"/>
        <end position="203"/>
    </location>
</feature>
<feature type="compositionally biased region" description="Basic and acidic residues" evidence="1">
    <location>
        <begin position="119"/>
        <end position="130"/>
    </location>
</feature>
<evidence type="ECO:0000259" key="3">
    <source>
        <dbReference type="Pfam" id="PF20237"/>
    </source>
</evidence>
<feature type="compositionally biased region" description="Basic residues" evidence="1">
    <location>
        <begin position="154"/>
        <end position="170"/>
    </location>
</feature>
<feature type="transmembrane region" description="Helical" evidence="2">
    <location>
        <begin position="408"/>
        <end position="427"/>
    </location>
</feature>
<organism evidence="4 5">
    <name type="scientific">Aspergillus parasiticus (strain ATCC 56775 / NRRL 5862 / SRRC 143 / SU-1)</name>
    <dbReference type="NCBI Taxonomy" id="1403190"/>
    <lineage>
        <taxon>Eukaryota</taxon>
        <taxon>Fungi</taxon>
        <taxon>Dikarya</taxon>
        <taxon>Ascomycota</taxon>
        <taxon>Pezizomycotina</taxon>
        <taxon>Eurotiomycetes</taxon>
        <taxon>Eurotiomycetidae</taxon>
        <taxon>Eurotiales</taxon>
        <taxon>Aspergillaceae</taxon>
        <taxon>Aspergillus</taxon>
        <taxon>Aspergillus subgen. Circumdati</taxon>
    </lineage>
</organism>
<keyword evidence="2" id="KW-0812">Transmembrane</keyword>
<gene>
    <name evidence="4" type="ORF">P875_00021852</name>
</gene>
<name>A0A0F0IH11_ASPPU</name>
<evidence type="ECO:0000313" key="5">
    <source>
        <dbReference type="Proteomes" id="UP000033540"/>
    </source>
</evidence>
<dbReference type="InterPro" id="IPR046529">
    <property type="entry name" value="DUF6594"/>
</dbReference>
<keyword evidence="2" id="KW-0472">Membrane</keyword>
<dbReference type="Pfam" id="PF20237">
    <property type="entry name" value="DUF6594"/>
    <property type="match status" value="1"/>
</dbReference>
<comment type="caution">
    <text evidence="4">The sequence shown here is derived from an EMBL/GenBank/DDBJ whole genome shotgun (WGS) entry which is preliminary data.</text>
</comment>
<reference evidence="4 5" key="1">
    <citation type="submission" date="2015-02" db="EMBL/GenBank/DDBJ databases">
        <title>Draft genome sequence of Aspergillus parasiticus SU-1.</title>
        <authorList>
            <person name="Yu J."/>
            <person name="Fedorova N."/>
            <person name="Yin Y."/>
            <person name="Losada L."/>
            <person name="Zafar N."/>
            <person name="Taujale R."/>
            <person name="Ehrlich K.C."/>
            <person name="Bhatnagar D."/>
            <person name="Cleveland T.E."/>
            <person name="Bennett J.W."/>
            <person name="Nierman W.C."/>
        </authorList>
    </citation>
    <scope>NUCLEOTIDE SEQUENCE [LARGE SCALE GENOMIC DNA]</scope>
    <source>
        <strain evidence="5">ATCC 56775 / NRRL 5862 / SRRC 143 / SU-1</strain>
    </source>
</reference>
<dbReference type="STRING" id="1403190.A0A0F0IH11"/>
<evidence type="ECO:0000313" key="4">
    <source>
        <dbReference type="EMBL" id="KJK66022.1"/>
    </source>
</evidence>
<evidence type="ECO:0000256" key="1">
    <source>
        <dbReference type="SAM" id="MobiDB-lite"/>
    </source>
</evidence>
<accession>A0A0F0IH11</accession>
<evidence type="ECO:0000256" key="2">
    <source>
        <dbReference type="SAM" id="Phobius"/>
    </source>
</evidence>
<feature type="transmembrane region" description="Helical" evidence="2">
    <location>
        <begin position="433"/>
        <end position="452"/>
    </location>
</feature>
<feature type="compositionally biased region" description="Basic and acidic residues" evidence="1">
    <location>
        <begin position="143"/>
        <end position="153"/>
    </location>
</feature>
<dbReference type="EMBL" id="JZEE01000325">
    <property type="protein sequence ID" value="KJK66022.1"/>
    <property type="molecule type" value="Genomic_DNA"/>
</dbReference>
<sequence length="481" mass="53810">MVSAYILRSRPSTCRFPFSEARDFFVIMPRIVDLEALRLREPEFPSTFAPPEREVKLSELPSVTAPSKNSPFNRRTRSQASENRRKDSSSEDERPKSGPNDPEPKITGQSSEDNPSDNELPRIDEDKPKATDPAGQNSPCDDAPSRTVKDERRGRKGPSMHRKHKGRRERKATMNQVTENRNSEDEPDSRLYSPRLPYGPKGPFSLSPHVTAEMNPKERQQAFKTSKLSELNFYDRLAAAGISAVYQRSQPGKPLSYNIALNSLQRMVLYDLQKELVDVVQDMVHTQEVKPDSMGTARELLRKYSMLILLVNSNILLTRYVAAAIQDYDYMTEKLIQSTAAGEEDPFLVTTNDILGFCLMNDNNLIPSRHQLKLPDHERHRNHRVVLPGPSRNAHGQKVQWSQLLERLLMGVCGGVALIAPMLIMVLHQDQATALTTTSVATILFAVGLAFLGKNLRGQEVLAAVAAYAAVLVVFVGANSP</sequence>
<dbReference type="Proteomes" id="UP000033540">
    <property type="component" value="Unassembled WGS sequence"/>
</dbReference>
<dbReference type="AlphaFoldDB" id="A0A0F0IH11"/>
<keyword evidence="2" id="KW-1133">Transmembrane helix</keyword>